<name>A0A6J7QHE1_9ZZZZ</name>
<reference evidence="3" key="1">
    <citation type="submission" date="2020-05" db="EMBL/GenBank/DDBJ databases">
        <authorList>
            <person name="Chiriac C."/>
            <person name="Salcher M."/>
            <person name="Ghai R."/>
            <person name="Kavagutti S V."/>
        </authorList>
    </citation>
    <scope>NUCLEOTIDE SEQUENCE</scope>
</reference>
<dbReference type="InterPro" id="IPR028971">
    <property type="entry name" value="NAD-GDH_cat"/>
</dbReference>
<dbReference type="GO" id="GO:0004352">
    <property type="term" value="F:glutamate dehydrogenase (NAD+) activity"/>
    <property type="evidence" value="ECO:0007669"/>
    <property type="project" value="InterPro"/>
</dbReference>
<dbReference type="Pfam" id="PF21074">
    <property type="entry name" value="GDH_C"/>
    <property type="match status" value="1"/>
</dbReference>
<dbReference type="SUPFAM" id="SSF51735">
    <property type="entry name" value="NAD(P)-binding Rossmann-fold domains"/>
    <property type="match status" value="1"/>
</dbReference>
<dbReference type="InterPro" id="IPR036291">
    <property type="entry name" value="NAD(P)-bd_dom_sf"/>
</dbReference>
<sequence>MLGLEAGDSSMTPNEVVRAILAAPVDLLWNGGIGTYVKAQSETNADVGDKANDPVRRNGNELRCRVVGEGGNLGLTQLGRVEAARAGIRLNTDAIDNSAGVDTSDHEVNIKILLDEFVRAGELSVDERNGLLTAMTDDVALHVLADNYGQNVTLGNARAGAPGLLGVHQRMIADLERRGLLNRALEFLPDDQEIHTRKQAGEGLTSPELAVLLAYAKISLTAELPDAGLGEDPWFEIAVRRYFPAMLADKYGKQLATHPLKDQIISTVTCNRIINLGGITMVFRAMEETGATSIDVVRAASASIEIFSIQGMMDAIDAQDNLIPASAQSQLHLETRRLLDRATRWFLQTRGSSIDVAEQVARFAPIVRDYADKVPVALMGSEAKRWSDLRDRFMAAGAPANLAETAAGVIDTFSLLDIREIAGRSGEDFASVLPLYFTISERYDVDQLLLRITALPRGDRWAALARQALRSDLYGVIAALTARVIRSTNPVMDPLARIEAWEGAHQAGLGRARSTLEEISRQEDTDLASLSVALRVLRNLVAQGGTSNADRAADS</sequence>
<dbReference type="PANTHER" id="PTHR43403:SF1">
    <property type="entry name" value="NAD-SPECIFIC GLUTAMATE DEHYDROGENASE"/>
    <property type="match status" value="1"/>
</dbReference>
<organism evidence="3">
    <name type="scientific">freshwater metagenome</name>
    <dbReference type="NCBI Taxonomy" id="449393"/>
    <lineage>
        <taxon>unclassified sequences</taxon>
        <taxon>metagenomes</taxon>
        <taxon>ecological metagenomes</taxon>
    </lineage>
</organism>
<dbReference type="PANTHER" id="PTHR43403">
    <property type="entry name" value="NAD-SPECIFIC GLUTAMATE DEHYDROGENASE"/>
    <property type="match status" value="1"/>
</dbReference>
<dbReference type="AlphaFoldDB" id="A0A6J7QHE1"/>
<evidence type="ECO:0000313" key="3">
    <source>
        <dbReference type="EMBL" id="CAB5016521.1"/>
    </source>
</evidence>
<dbReference type="InterPro" id="IPR007780">
    <property type="entry name" value="NAD_Glu_DH_bac"/>
</dbReference>
<dbReference type="Pfam" id="PF05088">
    <property type="entry name" value="Bac_GDH_CD"/>
    <property type="match status" value="1"/>
</dbReference>
<protein>
    <submittedName>
        <fullName evidence="3">Unannotated protein</fullName>
    </submittedName>
</protein>
<evidence type="ECO:0000259" key="1">
    <source>
        <dbReference type="Pfam" id="PF05088"/>
    </source>
</evidence>
<dbReference type="InterPro" id="IPR048381">
    <property type="entry name" value="GDH_C"/>
</dbReference>
<gene>
    <name evidence="3" type="ORF">UFOPK4092_00691</name>
</gene>
<accession>A0A6J7QHE1</accession>
<dbReference type="GO" id="GO:0004069">
    <property type="term" value="F:L-aspartate:2-oxoglutarate aminotransferase activity"/>
    <property type="evidence" value="ECO:0007669"/>
    <property type="project" value="InterPro"/>
</dbReference>
<dbReference type="GO" id="GO:0006538">
    <property type="term" value="P:L-glutamate catabolic process"/>
    <property type="evidence" value="ECO:0007669"/>
    <property type="project" value="InterPro"/>
</dbReference>
<proteinExistence type="predicted"/>
<dbReference type="EMBL" id="CAFBPJ010000061">
    <property type="protein sequence ID" value="CAB5016521.1"/>
    <property type="molecule type" value="Genomic_DNA"/>
</dbReference>
<evidence type="ECO:0000259" key="2">
    <source>
        <dbReference type="Pfam" id="PF21074"/>
    </source>
</evidence>
<feature type="domain" description="NAD-glutamate dehydrogenase catalytic" evidence="1">
    <location>
        <begin position="5"/>
        <end position="155"/>
    </location>
</feature>
<feature type="domain" description="NAD-specific glutamate dehydrogenase C-terminal" evidence="2">
    <location>
        <begin position="201"/>
        <end position="538"/>
    </location>
</feature>